<evidence type="ECO:0000313" key="2">
    <source>
        <dbReference type="Proteomes" id="UP000054524"/>
    </source>
</evidence>
<keyword evidence="2" id="KW-1185">Reference proteome</keyword>
<dbReference type="OrthoDB" id="2186388at2759"/>
<dbReference type="AlphaFoldDB" id="A0A086J0I9"/>
<dbReference type="GeneID" id="77676608"/>
<dbReference type="Proteomes" id="UP000054524">
    <property type="component" value="Unassembled WGS sequence"/>
</dbReference>
<dbReference type="RefSeq" id="XP_052904212.1">
    <property type="nucleotide sequence ID" value="XM_053049262.1"/>
</dbReference>
<dbReference type="EMBL" id="AKIJ01000004">
    <property type="protein sequence ID" value="KFG25657.1"/>
    <property type="molecule type" value="Genomic_DNA"/>
</dbReference>
<proteinExistence type="predicted"/>
<dbReference type="HOGENOM" id="CLU_2483887_0_0_1"/>
<protein>
    <submittedName>
        <fullName evidence="1">Uncharacterized protein</fullName>
    </submittedName>
</protein>
<organism evidence="1 2">
    <name type="scientific">Nematocida ausubeli (strain ATCC PRA-371 / ERTm2)</name>
    <name type="common">Nematode killer fungus</name>
    <dbReference type="NCBI Taxonomy" id="1913371"/>
    <lineage>
        <taxon>Eukaryota</taxon>
        <taxon>Fungi</taxon>
        <taxon>Fungi incertae sedis</taxon>
        <taxon>Microsporidia</taxon>
        <taxon>Nematocida</taxon>
    </lineage>
</organism>
<accession>A0A086J0I9</accession>
<evidence type="ECO:0000313" key="1">
    <source>
        <dbReference type="EMBL" id="KFG25657.1"/>
    </source>
</evidence>
<reference evidence="1 2" key="1">
    <citation type="journal article" date="2014" name="Genome Announc.">
        <title>Genome Sequence of the Microsporidian Species Nematocida sp1 Strain ERTm6 (ATCC PRA-372).</title>
        <authorList>
            <person name="Bakowski M.A."/>
            <person name="Priest M."/>
            <person name="Young S."/>
            <person name="Cuomo C.A."/>
            <person name="Troemel E.R."/>
        </authorList>
    </citation>
    <scope>NUCLEOTIDE SEQUENCE [LARGE SCALE GENOMIC DNA]</scope>
    <source>
        <strain evidence="1 2">ERTm6</strain>
    </source>
</reference>
<sequence length="87" mass="10072">MLLSFHWAETRCRRIKNPIEYVSLEESLDLPNIEEVDVLPTFTAAEHEECIKLEEIGAEILNKIYAADTSLKVSIKCKGIAREEYRF</sequence>
<gene>
    <name evidence="1" type="ORF">NESG_01635</name>
</gene>
<name>A0A086J0I9_NEMA1</name>
<comment type="caution">
    <text evidence="1">The sequence shown here is derived from an EMBL/GenBank/DDBJ whole genome shotgun (WGS) entry which is preliminary data.</text>
</comment>